<dbReference type="EMBL" id="HG994372">
    <property type="protein sequence ID" value="CAF2108491.1"/>
    <property type="molecule type" value="Genomic_DNA"/>
</dbReference>
<gene>
    <name evidence="1" type="ORF">DARMORV10_C08P15240.1</name>
</gene>
<proteinExistence type="predicted"/>
<evidence type="ECO:0000313" key="1">
    <source>
        <dbReference type="EMBL" id="CAF2108491.1"/>
    </source>
</evidence>
<reference evidence="1" key="1">
    <citation type="submission" date="2021-01" db="EMBL/GenBank/DDBJ databases">
        <authorList>
            <consortium name="Genoscope - CEA"/>
            <person name="William W."/>
        </authorList>
    </citation>
    <scope>NUCLEOTIDE SEQUENCE</scope>
</reference>
<name>A0A816UFJ4_BRANA</name>
<sequence>MAKEVRVASISRYGKSTDSSHYRLYVYAEAVVHCIGHVTVEDNQCVRPLYEQARSQRRKAESESDDVPHDVDGLLFGQICHYFIGRLSGQIVCLKLLV</sequence>
<protein>
    <submittedName>
        <fullName evidence="1">(rape) hypothetical protein</fullName>
    </submittedName>
</protein>
<accession>A0A816UFJ4</accession>
<dbReference type="AlphaFoldDB" id="A0A816UFJ4"/>
<organism evidence="1">
    <name type="scientific">Brassica napus</name>
    <name type="common">Rape</name>
    <dbReference type="NCBI Taxonomy" id="3708"/>
    <lineage>
        <taxon>Eukaryota</taxon>
        <taxon>Viridiplantae</taxon>
        <taxon>Streptophyta</taxon>
        <taxon>Embryophyta</taxon>
        <taxon>Tracheophyta</taxon>
        <taxon>Spermatophyta</taxon>
        <taxon>Magnoliopsida</taxon>
        <taxon>eudicotyledons</taxon>
        <taxon>Gunneridae</taxon>
        <taxon>Pentapetalae</taxon>
        <taxon>rosids</taxon>
        <taxon>malvids</taxon>
        <taxon>Brassicales</taxon>
        <taxon>Brassicaceae</taxon>
        <taxon>Brassiceae</taxon>
        <taxon>Brassica</taxon>
    </lineage>
</organism>
<dbReference type="Proteomes" id="UP001295469">
    <property type="component" value="Chromosome C08"/>
</dbReference>